<comment type="caution">
    <text evidence="10">The sequence shown here is derived from an EMBL/GenBank/DDBJ whole genome shotgun (WGS) entry which is preliminary data.</text>
</comment>
<keyword evidence="5 9" id="KW-0560">Oxidoreductase</keyword>
<dbReference type="GO" id="GO:0016705">
    <property type="term" value="F:oxidoreductase activity, acting on paired donors, with incorporation or reduction of molecular oxygen"/>
    <property type="evidence" value="ECO:0007669"/>
    <property type="project" value="InterPro"/>
</dbReference>
<evidence type="ECO:0000313" key="10">
    <source>
        <dbReference type="EMBL" id="KAK1763158.1"/>
    </source>
</evidence>
<evidence type="ECO:0000256" key="6">
    <source>
        <dbReference type="ARBA" id="ARBA00023004"/>
    </source>
</evidence>
<dbReference type="InterPro" id="IPR001128">
    <property type="entry name" value="Cyt_P450"/>
</dbReference>
<accession>A0AAJ0BTK5</accession>
<dbReference type="InterPro" id="IPR050121">
    <property type="entry name" value="Cytochrome_P450_monoxygenase"/>
</dbReference>
<keyword evidence="7 9" id="KW-0503">Monooxygenase</keyword>
<dbReference type="Proteomes" id="UP001244011">
    <property type="component" value="Unassembled WGS sequence"/>
</dbReference>
<dbReference type="PANTHER" id="PTHR24305">
    <property type="entry name" value="CYTOCHROME P450"/>
    <property type="match status" value="1"/>
</dbReference>
<dbReference type="PANTHER" id="PTHR24305:SF29">
    <property type="entry name" value="BENZOATE-PARA-HYDROXYLASE"/>
    <property type="match status" value="1"/>
</dbReference>
<dbReference type="GO" id="GO:0005506">
    <property type="term" value="F:iron ion binding"/>
    <property type="evidence" value="ECO:0007669"/>
    <property type="project" value="InterPro"/>
</dbReference>
<keyword evidence="3 8" id="KW-0349">Heme</keyword>
<evidence type="ECO:0000313" key="11">
    <source>
        <dbReference type="Proteomes" id="UP001244011"/>
    </source>
</evidence>
<evidence type="ECO:0000256" key="9">
    <source>
        <dbReference type="RuleBase" id="RU000461"/>
    </source>
</evidence>
<keyword evidence="6 8" id="KW-0408">Iron</keyword>
<dbReference type="PRINTS" id="PR00463">
    <property type="entry name" value="EP450I"/>
</dbReference>
<dbReference type="AlphaFoldDB" id="A0AAJ0BTK5"/>
<feature type="binding site" description="axial binding residue" evidence="8">
    <location>
        <position position="456"/>
    </location>
    <ligand>
        <name>heme</name>
        <dbReference type="ChEBI" id="CHEBI:30413"/>
    </ligand>
    <ligandPart>
        <name>Fe</name>
        <dbReference type="ChEBI" id="CHEBI:18248"/>
    </ligandPart>
</feature>
<dbReference type="Pfam" id="PF00067">
    <property type="entry name" value="p450"/>
    <property type="match status" value="1"/>
</dbReference>
<name>A0AAJ0BTK5_9PEZI</name>
<proteinExistence type="inferred from homology"/>
<gene>
    <name evidence="10" type="ORF">QBC33DRAFT_573675</name>
</gene>
<evidence type="ECO:0000256" key="7">
    <source>
        <dbReference type="ARBA" id="ARBA00023033"/>
    </source>
</evidence>
<dbReference type="InterPro" id="IPR036396">
    <property type="entry name" value="Cyt_P450_sf"/>
</dbReference>
<dbReference type="GO" id="GO:0020037">
    <property type="term" value="F:heme binding"/>
    <property type="evidence" value="ECO:0007669"/>
    <property type="project" value="InterPro"/>
</dbReference>
<evidence type="ECO:0000256" key="5">
    <source>
        <dbReference type="ARBA" id="ARBA00023002"/>
    </source>
</evidence>
<protein>
    <submittedName>
        <fullName evidence="10">Benzoate 4-monooxygenase cytochrome P450</fullName>
    </submittedName>
</protein>
<comment type="similarity">
    <text evidence="2 9">Belongs to the cytochrome P450 family.</text>
</comment>
<reference evidence="10" key="1">
    <citation type="submission" date="2023-06" db="EMBL/GenBank/DDBJ databases">
        <title>Genome-scale phylogeny and comparative genomics of the fungal order Sordariales.</title>
        <authorList>
            <consortium name="Lawrence Berkeley National Laboratory"/>
            <person name="Hensen N."/>
            <person name="Bonometti L."/>
            <person name="Westerberg I."/>
            <person name="Brannstrom I.O."/>
            <person name="Guillou S."/>
            <person name="Cros-Aarteil S."/>
            <person name="Calhoun S."/>
            <person name="Haridas S."/>
            <person name="Kuo A."/>
            <person name="Mondo S."/>
            <person name="Pangilinan J."/>
            <person name="Riley R."/>
            <person name="Labutti K."/>
            <person name="Andreopoulos B."/>
            <person name="Lipzen A."/>
            <person name="Chen C."/>
            <person name="Yanf M."/>
            <person name="Daum C."/>
            <person name="Ng V."/>
            <person name="Clum A."/>
            <person name="Steindorff A."/>
            <person name="Ohm R."/>
            <person name="Martin F."/>
            <person name="Silar P."/>
            <person name="Natvig D."/>
            <person name="Lalanne C."/>
            <person name="Gautier V."/>
            <person name="Ament-Velasquez S.L."/>
            <person name="Kruys A."/>
            <person name="Hutchinson M.I."/>
            <person name="Powell A.J."/>
            <person name="Barry K."/>
            <person name="Miller A.N."/>
            <person name="Grigoriev I.V."/>
            <person name="Debuchy R."/>
            <person name="Gladieux P."/>
            <person name="Thoren M.H."/>
            <person name="Johannesson H."/>
        </authorList>
    </citation>
    <scope>NUCLEOTIDE SEQUENCE</scope>
    <source>
        <strain evidence="10">8032-3</strain>
    </source>
</reference>
<keyword evidence="11" id="KW-1185">Reference proteome</keyword>
<evidence type="ECO:0000256" key="1">
    <source>
        <dbReference type="ARBA" id="ARBA00001971"/>
    </source>
</evidence>
<dbReference type="Gene3D" id="1.10.630.10">
    <property type="entry name" value="Cytochrome P450"/>
    <property type="match status" value="1"/>
</dbReference>
<dbReference type="PRINTS" id="PR00385">
    <property type="entry name" value="P450"/>
</dbReference>
<evidence type="ECO:0000256" key="4">
    <source>
        <dbReference type="ARBA" id="ARBA00022723"/>
    </source>
</evidence>
<dbReference type="SUPFAM" id="SSF48264">
    <property type="entry name" value="Cytochrome P450"/>
    <property type="match status" value="1"/>
</dbReference>
<dbReference type="EMBL" id="MU839030">
    <property type="protein sequence ID" value="KAK1763158.1"/>
    <property type="molecule type" value="Genomic_DNA"/>
</dbReference>
<evidence type="ECO:0000256" key="3">
    <source>
        <dbReference type="ARBA" id="ARBA00022617"/>
    </source>
</evidence>
<keyword evidence="4 8" id="KW-0479">Metal-binding</keyword>
<dbReference type="InterPro" id="IPR002401">
    <property type="entry name" value="Cyt_P450_E_grp-I"/>
</dbReference>
<dbReference type="InterPro" id="IPR017972">
    <property type="entry name" value="Cyt_P450_CS"/>
</dbReference>
<dbReference type="GeneID" id="85313900"/>
<evidence type="ECO:0000256" key="2">
    <source>
        <dbReference type="ARBA" id="ARBA00010617"/>
    </source>
</evidence>
<dbReference type="GO" id="GO:0004497">
    <property type="term" value="F:monooxygenase activity"/>
    <property type="evidence" value="ECO:0007669"/>
    <property type="project" value="UniProtKB-KW"/>
</dbReference>
<comment type="cofactor">
    <cofactor evidence="1 8">
        <name>heme</name>
        <dbReference type="ChEBI" id="CHEBI:30413"/>
    </cofactor>
</comment>
<dbReference type="CDD" id="cd11061">
    <property type="entry name" value="CYP67-like"/>
    <property type="match status" value="1"/>
</dbReference>
<organism evidence="10 11">
    <name type="scientific">Phialemonium atrogriseum</name>
    <dbReference type="NCBI Taxonomy" id="1093897"/>
    <lineage>
        <taxon>Eukaryota</taxon>
        <taxon>Fungi</taxon>
        <taxon>Dikarya</taxon>
        <taxon>Ascomycota</taxon>
        <taxon>Pezizomycotina</taxon>
        <taxon>Sordariomycetes</taxon>
        <taxon>Sordariomycetidae</taxon>
        <taxon>Cephalothecales</taxon>
        <taxon>Cephalothecaceae</taxon>
        <taxon>Phialemonium</taxon>
    </lineage>
</organism>
<dbReference type="RefSeq" id="XP_060279371.1">
    <property type="nucleotide sequence ID" value="XM_060430713.1"/>
</dbReference>
<dbReference type="PROSITE" id="PS00086">
    <property type="entry name" value="CYTOCHROME_P450"/>
    <property type="match status" value="1"/>
</dbReference>
<sequence length="507" mass="57485">MGILTDHAAWTQPSLSSSSVQVVVLLLFLAGLTEAALLLFSKIRHFPGPIWAKLSSFWLAWQCRNTRRSQAVMEQHKKYGDFVRIAPNHISINNSAAVAEIYGHKTGFTKSEFYDAFMQVTPVVFTARDVATHARKRKYMNPAFSARALSDFEPHMDVELVRWKQRLLGMLDESRAGSEARIDFSTWTNYLAFDVIGSFAFGRSFGFVEKGNDPYNLISTIDVRGEVLNALGTIPPWMRPYMKYNYLDSFWSSGLRATANLEKIGREAYRHRKEESTQERKDLLSFLFAATDSGTKEPIQEEEIVAESISFIVGGSDTTSSTMTNFIDIVSRDRALQTRLQQEIDAAYPGEKDASWVPADKEVSRLPFLVAVLREVMRFRPTSATGLERVTPKGGRVLAGKFIPEMTVVSVPTCGVMMDPNLFKSPTEFRPDRWLEPEADKLLDCFFPFSTGPRACIGRNFAWMEILKAVVLVFKHFDVERLNDNPTIIKEGFFNKASECEVRIRKR</sequence>
<evidence type="ECO:0000256" key="8">
    <source>
        <dbReference type="PIRSR" id="PIRSR602401-1"/>
    </source>
</evidence>